<reference evidence="1" key="1">
    <citation type="submission" date="2014-11" db="EMBL/GenBank/DDBJ databases">
        <authorList>
            <person name="Amaro Gonzalez C."/>
        </authorList>
    </citation>
    <scope>NUCLEOTIDE SEQUENCE</scope>
</reference>
<organism evidence="1">
    <name type="scientific">Anguilla anguilla</name>
    <name type="common">European freshwater eel</name>
    <name type="synonym">Muraena anguilla</name>
    <dbReference type="NCBI Taxonomy" id="7936"/>
    <lineage>
        <taxon>Eukaryota</taxon>
        <taxon>Metazoa</taxon>
        <taxon>Chordata</taxon>
        <taxon>Craniata</taxon>
        <taxon>Vertebrata</taxon>
        <taxon>Euteleostomi</taxon>
        <taxon>Actinopterygii</taxon>
        <taxon>Neopterygii</taxon>
        <taxon>Teleostei</taxon>
        <taxon>Anguilliformes</taxon>
        <taxon>Anguillidae</taxon>
        <taxon>Anguilla</taxon>
    </lineage>
</organism>
<accession>A0A0E9UY03</accession>
<dbReference type="EMBL" id="GBXM01038497">
    <property type="protein sequence ID" value="JAH70080.1"/>
    <property type="molecule type" value="Transcribed_RNA"/>
</dbReference>
<protein>
    <submittedName>
        <fullName evidence="1">Uncharacterized protein</fullName>
    </submittedName>
</protein>
<proteinExistence type="predicted"/>
<dbReference type="AlphaFoldDB" id="A0A0E9UY03"/>
<name>A0A0E9UY03_ANGAN</name>
<evidence type="ECO:0000313" key="1">
    <source>
        <dbReference type="EMBL" id="JAH70080.1"/>
    </source>
</evidence>
<reference evidence="1" key="2">
    <citation type="journal article" date="2015" name="Fish Shellfish Immunol.">
        <title>Early steps in the European eel (Anguilla anguilla)-Vibrio vulnificus interaction in the gills: Role of the RtxA13 toxin.</title>
        <authorList>
            <person name="Callol A."/>
            <person name="Pajuelo D."/>
            <person name="Ebbesson L."/>
            <person name="Teles M."/>
            <person name="MacKenzie S."/>
            <person name="Amaro C."/>
        </authorList>
    </citation>
    <scope>NUCLEOTIDE SEQUENCE</scope>
</reference>
<sequence>MHCLHQTIYNWAKGLEYEAGNTGFCQKPALVCTPTALTVVFLRRQKGTECSTQRTGALSSTVLHS</sequence>